<feature type="transmembrane region" description="Helical" evidence="6">
    <location>
        <begin position="739"/>
        <end position="760"/>
    </location>
</feature>
<protein>
    <recommendedName>
        <fullName evidence="3">Disintegrin and metalloproteinase domain-containing protein B</fullName>
    </recommendedName>
</protein>
<dbReference type="GO" id="GO:0006508">
    <property type="term" value="P:proteolysis"/>
    <property type="evidence" value="ECO:0007669"/>
    <property type="project" value="InterPro"/>
</dbReference>
<feature type="binding site" evidence="4">
    <location>
        <position position="468"/>
    </location>
    <ligand>
        <name>Zn(2+)</name>
        <dbReference type="ChEBI" id="CHEBI:29105"/>
        <note>catalytic</note>
    </ligand>
</feature>
<evidence type="ECO:0000313" key="11">
    <source>
        <dbReference type="Proteomes" id="UP001303373"/>
    </source>
</evidence>
<dbReference type="PROSITE" id="PS50214">
    <property type="entry name" value="DISINTEGRIN_2"/>
    <property type="match status" value="1"/>
</dbReference>
<dbReference type="InterPro" id="IPR001762">
    <property type="entry name" value="Disintegrin_dom"/>
</dbReference>
<dbReference type="PANTHER" id="PTHR11905:SF159">
    <property type="entry name" value="ADAM METALLOPROTEASE"/>
    <property type="match status" value="1"/>
</dbReference>
<dbReference type="InterPro" id="IPR034028">
    <property type="entry name" value="ZnMc_ADAM_fungal"/>
</dbReference>
<gene>
    <name evidence="10" type="ORF">R9X50_00710400</name>
</gene>
<dbReference type="SMART" id="SM00050">
    <property type="entry name" value="DISIN"/>
    <property type="match status" value="1"/>
</dbReference>
<keyword evidence="6" id="KW-0812">Transmembrane</keyword>
<comment type="caution">
    <text evidence="4">Lacks conserved residue(s) required for the propagation of feature annotation.</text>
</comment>
<comment type="function">
    <text evidence="2">Probable zinc protease.</text>
</comment>
<accession>A0AAQ3RCJ8</accession>
<feature type="compositionally biased region" description="Polar residues" evidence="5">
    <location>
        <begin position="800"/>
        <end position="809"/>
    </location>
</feature>
<dbReference type="Pfam" id="PF13688">
    <property type="entry name" value="Reprolysin_5"/>
    <property type="match status" value="1"/>
</dbReference>
<keyword evidence="4" id="KW-0479">Metal-binding</keyword>
<dbReference type="Gene3D" id="3.40.390.10">
    <property type="entry name" value="Collagenase (Catalytic Domain)"/>
    <property type="match status" value="1"/>
</dbReference>
<dbReference type="SUPFAM" id="SSF55486">
    <property type="entry name" value="Metalloproteases ('zincins'), catalytic domain"/>
    <property type="match status" value="1"/>
</dbReference>
<reference evidence="10 11" key="1">
    <citation type="submission" date="2023-11" db="EMBL/GenBank/DDBJ databases">
        <title>An acidophilic fungus is an integral part of prey digestion in a carnivorous sundew plant.</title>
        <authorList>
            <person name="Tsai I.J."/>
        </authorList>
    </citation>
    <scope>NUCLEOTIDE SEQUENCE [LARGE SCALE GENOMIC DNA]</scope>
    <source>
        <strain evidence="10">169a</strain>
    </source>
</reference>
<evidence type="ECO:0000256" key="6">
    <source>
        <dbReference type="SAM" id="Phobius"/>
    </source>
</evidence>
<evidence type="ECO:0000256" key="1">
    <source>
        <dbReference type="ARBA" id="ARBA00023157"/>
    </source>
</evidence>
<dbReference type="GO" id="GO:0004222">
    <property type="term" value="F:metalloendopeptidase activity"/>
    <property type="evidence" value="ECO:0007669"/>
    <property type="project" value="InterPro"/>
</dbReference>
<feature type="binding site" evidence="4">
    <location>
        <position position="462"/>
    </location>
    <ligand>
        <name>Zn(2+)</name>
        <dbReference type="ChEBI" id="CHEBI:29105"/>
        <note>catalytic</note>
    </ligand>
</feature>
<keyword evidence="6" id="KW-0472">Membrane</keyword>
<dbReference type="GO" id="GO:0046872">
    <property type="term" value="F:metal ion binding"/>
    <property type="evidence" value="ECO:0007669"/>
    <property type="project" value="UniProtKB-KW"/>
</dbReference>
<keyword evidence="1" id="KW-1015">Disulfide bond</keyword>
<dbReference type="PROSITE" id="PS50215">
    <property type="entry name" value="ADAM_MEPRO"/>
    <property type="match status" value="1"/>
</dbReference>
<feature type="domain" description="Disintegrin" evidence="8">
    <location>
        <begin position="546"/>
        <end position="635"/>
    </location>
</feature>
<keyword evidence="6" id="KW-1133">Transmembrane helix</keyword>
<evidence type="ECO:0000256" key="3">
    <source>
        <dbReference type="ARBA" id="ARBA00074021"/>
    </source>
</evidence>
<feature type="active site" evidence="4">
    <location>
        <position position="459"/>
    </location>
</feature>
<dbReference type="Gene3D" id="4.10.70.10">
    <property type="entry name" value="Disintegrin domain"/>
    <property type="match status" value="1"/>
</dbReference>
<organism evidence="10 11">
    <name type="scientific">Acrodontium crateriforme</name>
    <dbReference type="NCBI Taxonomy" id="150365"/>
    <lineage>
        <taxon>Eukaryota</taxon>
        <taxon>Fungi</taxon>
        <taxon>Dikarya</taxon>
        <taxon>Ascomycota</taxon>
        <taxon>Pezizomycotina</taxon>
        <taxon>Dothideomycetes</taxon>
        <taxon>Dothideomycetidae</taxon>
        <taxon>Mycosphaerellales</taxon>
        <taxon>Teratosphaeriaceae</taxon>
        <taxon>Acrodontium</taxon>
    </lineage>
</organism>
<feature type="domain" description="Peptidase M12B" evidence="9">
    <location>
        <begin position="293"/>
        <end position="521"/>
    </location>
</feature>
<dbReference type="EMBL" id="CP138591">
    <property type="protein sequence ID" value="WPH04215.1"/>
    <property type="molecule type" value="Genomic_DNA"/>
</dbReference>
<keyword evidence="4" id="KW-0862">Zinc</keyword>
<dbReference type="SUPFAM" id="SSF57552">
    <property type="entry name" value="Blood coagulation inhibitor (disintegrin)"/>
    <property type="match status" value="1"/>
</dbReference>
<feature type="binding site" evidence="4">
    <location>
        <position position="458"/>
    </location>
    <ligand>
        <name>Zn(2+)</name>
        <dbReference type="ChEBI" id="CHEBI:29105"/>
        <note>catalytic</note>
    </ligand>
</feature>
<dbReference type="CDD" id="cd04271">
    <property type="entry name" value="ZnMc_ADAM_fungal"/>
    <property type="match status" value="1"/>
</dbReference>
<evidence type="ECO:0000256" key="2">
    <source>
        <dbReference type="ARBA" id="ARBA00056552"/>
    </source>
</evidence>
<sequence length="843" mass="90341">MRCNLIPFSLFSFILLFITAFAHSTFRNPLGAIATVRNATILTHNHRVTALSHFDLVFNVKDEVEVKLRLEPNHDILADDAMVTYLDAHGEVIRSEPVERLGHKVYKGDAWIRRNGRVDVEDHDELDDDVEEDSWHPAGWARVTIHRDGQDPHFEGVFSVHHVNHHVQSSDKYLQTRHRSDPMIEPALDGQEYMVIWRDSDLVSSKSLGHEDLRRNFEEDAPSCQFDGLGFNMQPDHPVYSNVLRRDAKSLGSMDFSHLFGKRQNIDGTTGGNSAGVNLTQTIGNSAGCPTTRKVALVGVATDCTYTASFNSTESLRANVIHQMNTASAVWESTFSISLGLQNLTVMPAECPGTPAQAAQWNQVCSDSVDIGARLNYFSAWRGLQKDNNSHWTLLSTCNTQSAVGLAWLGQACVQEAITTNGSVTGNGATSGSNSQTVSGANFVVRTSGAEEWQIIAHETGHTFGAVHDCTSQTCADARTVQSQQCCPLSSSQCDAGGQYIMNPSATNGITKFSPCTVGNICSALGRNAVKSDCLSDNKGVTTISGQQCGNGIVEPGEECDCGGEAACGNNQCCDPKTCKFKSGAVCDDSNEDCCHNCQMASNGTVCRASTGICDPAETCNGSSASCPSDVLAPNGQDCNSNGSHSLQCVSGQCTSRDQQCKSVMGSYTEGNDTYACDGSSCTITCASPEFGPGRCFGLQQNFLDGTPCEGNGRCSNGQCKGSNFAGQAKDWINDHKPLVIGLACGVGILLLIIIFSCIGSCCRRRRPSKNIPAPPVPPPGGWQGWQGAPRGGQIPPQREMQNLQNNGWYASGANGGGWHDQGGPPIPPPPPMYNHGGSSRFA</sequence>
<dbReference type="AlphaFoldDB" id="A0AAQ3RCJ8"/>
<evidence type="ECO:0000256" key="4">
    <source>
        <dbReference type="PROSITE-ProRule" id="PRU00276"/>
    </source>
</evidence>
<evidence type="ECO:0000256" key="5">
    <source>
        <dbReference type="SAM" id="MobiDB-lite"/>
    </source>
</evidence>
<keyword evidence="11" id="KW-1185">Reference proteome</keyword>
<keyword evidence="7" id="KW-0732">Signal</keyword>
<dbReference type="InterPro" id="IPR001590">
    <property type="entry name" value="Peptidase_M12B"/>
</dbReference>
<dbReference type="FunFam" id="4.10.70.10:FF:000003">
    <property type="entry name" value="Disintegrin and metalloproteinase domain-containing protein 17"/>
    <property type="match status" value="1"/>
</dbReference>
<dbReference type="Pfam" id="PF00200">
    <property type="entry name" value="Disintegrin"/>
    <property type="match status" value="1"/>
</dbReference>
<feature type="region of interest" description="Disordered" evidence="5">
    <location>
        <begin position="770"/>
        <end position="843"/>
    </location>
</feature>
<feature type="chain" id="PRO_5042886808" description="Disintegrin and metalloproteinase domain-containing protein B" evidence="7">
    <location>
        <begin position="23"/>
        <end position="843"/>
    </location>
</feature>
<name>A0AAQ3RCJ8_9PEZI</name>
<evidence type="ECO:0000259" key="9">
    <source>
        <dbReference type="PROSITE" id="PS50215"/>
    </source>
</evidence>
<dbReference type="Proteomes" id="UP001303373">
    <property type="component" value="Chromosome 12"/>
</dbReference>
<proteinExistence type="predicted"/>
<dbReference type="InterPro" id="IPR024079">
    <property type="entry name" value="MetalloPept_cat_dom_sf"/>
</dbReference>
<dbReference type="PANTHER" id="PTHR11905">
    <property type="entry name" value="ADAM A DISINTEGRIN AND METALLOPROTEASE DOMAIN"/>
    <property type="match status" value="1"/>
</dbReference>
<evidence type="ECO:0000256" key="7">
    <source>
        <dbReference type="SAM" id="SignalP"/>
    </source>
</evidence>
<feature type="signal peptide" evidence="7">
    <location>
        <begin position="1"/>
        <end position="22"/>
    </location>
</feature>
<evidence type="ECO:0000313" key="10">
    <source>
        <dbReference type="EMBL" id="WPH04215.1"/>
    </source>
</evidence>
<dbReference type="InterPro" id="IPR036436">
    <property type="entry name" value="Disintegrin_dom_sf"/>
</dbReference>
<evidence type="ECO:0000259" key="8">
    <source>
        <dbReference type="PROSITE" id="PS50214"/>
    </source>
</evidence>